<dbReference type="Gene3D" id="1.10.8.730">
    <property type="match status" value="1"/>
</dbReference>
<dbReference type="EMBL" id="UHIC01000001">
    <property type="protein sequence ID" value="SUO96680.1"/>
    <property type="molecule type" value="Genomic_DNA"/>
</dbReference>
<dbReference type="PANTHER" id="PTHR30121:SF12">
    <property type="entry name" value="TYPE IV SECRETION SYSTEM PROTEIN CAGE"/>
    <property type="match status" value="1"/>
</dbReference>
<reference evidence="2 3" key="1">
    <citation type="submission" date="2018-06" db="EMBL/GenBank/DDBJ databases">
        <authorList>
            <consortium name="Pathogen Informatics"/>
            <person name="Doyle S."/>
        </authorList>
    </citation>
    <scope>NUCLEOTIDE SEQUENCE [LARGE SCALE GENOMIC DNA]</scope>
    <source>
        <strain evidence="2 3">NCTC13337</strain>
    </source>
</reference>
<accession>A0A380MVT1</accession>
<organism evidence="2 3">
    <name type="scientific">Suttonella ornithocola</name>
    <dbReference type="NCBI Taxonomy" id="279832"/>
    <lineage>
        <taxon>Bacteria</taxon>
        <taxon>Pseudomonadati</taxon>
        <taxon>Pseudomonadota</taxon>
        <taxon>Gammaproteobacteria</taxon>
        <taxon>Cardiobacteriales</taxon>
        <taxon>Cardiobacteriaceae</taxon>
        <taxon>Suttonella</taxon>
    </lineage>
</organism>
<dbReference type="OrthoDB" id="5555485at2"/>
<dbReference type="PANTHER" id="PTHR30121">
    <property type="entry name" value="UNCHARACTERIZED PROTEIN YJGR-RELATED"/>
    <property type="match status" value="1"/>
</dbReference>
<proteinExistence type="predicted"/>
<protein>
    <submittedName>
        <fullName evidence="2">Conjugal transfer ATPase TrbE</fullName>
    </submittedName>
</protein>
<dbReference type="NCBIfam" id="TIGR03744">
    <property type="entry name" value="traC_PFL_4706"/>
    <property type="match status" value="1"/>
</dbReference>
<dbReference type="Pfam" id="PF11130">
    <property type="entry name" value="TraC_F_IV"/>
    <property type="match status" value="1"/>
</dbReference>
<keyword evidence="1" id="KW-0175">Coiled coil</keyword>
<dbReference type="InterPro" id="IPR025955">
    <property type="entry name" value="TraC/Conjuga_ATPase"/>
</dbReference>
<feature type="coiled-coil region" evidence="1">
    <location>
        <begin position="574"/>
        <end position="601"/>
    </location>
</feature>
<dbReference type="Proteomes" id="UP000254601">
    <property type="component" value="Unassembled WGS sequence"/>
</dbReference>
<evidence type="ECO:0000313" key="3">
    <source>
        <dbReference type="Proteomes" id="UP000254601"/>
    </source>
</evidence>
<evidence type="ECO:0000313" key="2">
    <source>
        <dbReference type="EMBL" id="SUO96680.1"/>
    </source>
</evidence>
<gene>
    <name evidence="2" type="ORF">NCTC13337_01969</name>
</gene>
<sequence length="922" mass="105046">MNALTNLLLRLSGIAPFIGPIPLSEVEHKNLFKADLSFVDHFPVVGFNKDTKTFELDDGINVGAVWELSAADMDAKPEDTLSDFSDQLASALQQLPQEDTSAPYIVQIYVQSAEIDNLGDYMIAQMPNHLKDDKLSLSVAEMMRQHHKLITHEQGAFPDSRTAQDKGWRVSTQKIYLCVYRIETEAYWKKQRKTPEKKLIDDMGAFLAALNGLRISSRILDDYELINWLASYFSVGQFEKNSRAEHESKQTLASYDVGQQCFMIQPSYVANPEFEEERGIWRFGKRYIRYLTTQGLNQCPMDGCLTLGKQLEGGQISASVWEQMPPGTMMCWTIIPQAKAVLDDHIDKILISAQKTSSESADYAEEQALAAKKECSRNHQRIYYTQIGAYLSANSKDELLERTLVASDVLKMSRCLDFIRPEYDLISQDSFIKSLPFVYDFKHDRNNALRARMTYLSQLAATLPLFGAERGSNNLCYLMFKRNGEPFMCNPYLKSDRSRVAHQVVFGPTGAGKSATMNYMTIMSMAMNGPRQFILDKGRSFELVAQYYESMGKKVRRLTFNAASTDTFPPFYSTKEALREIDNANLTLEKSEDSEQEEEEERSYLSEMLNILKIMVTGGRKAEADAMKQSDINFLQEALISGLRQSVKNNDPHARPEDVYNAMIKMAEEEEIEALKIRYRDLASSVQLWTRGPRGKLFNQHGTGFDADADLTLIETGSLTNEGNEDMFAIAGLATLTNITALGEKTQADGRHIEVFLDEGHYWMRLGLLIRGMIQATKVWRKLGIWLIFATQDFSDFDNEAKKILSQSEFWWLLSMGEDEASQVSKFKDLTKEQHYLIRQAIIEKPYYTEGTLLSDRFGCGLNRYIPPSLILALAQTDQDEKSERKRRMKEQGITELEAAIQIGQEIDHKRREWQEQKGNQS</sequence>
<name>A0A380MVT1_9GAMM</name>
<dbReference type="InterPro" id="IPR022303">
    <property type="entry name" value="Conjug_Trfer_ATPase"/>
</dbReference>
<dbReference type="SUPFAM" id="SSF52540">
    <property type="entry name" value="P-loop containing nucleoside triphosphate hydrolases"/>
    <property type="match status" value="1"/>
</dbReference>
<dbReference type="CDD" id="cd01127">
    <property type="entry name" value="TrwB_TraG_TraD_VirD4"/>
    <property type="match status" value="1"/>
</dbReference>
<dbReference type="InterPro" id="IPR051162">
    <property type="entry name" value="T4SS_component"/>
</dbReference>
<dbReference type="InterPro" id="IPR027417">
    <property type="entry name" value="P-loop_NTPase"/>
</dbReference>
<dbReference type="RefSeq" id="WP_072577253.1">
    <property type="nucleotide sequence ID" value="NZ_LWHB01000151.1"/>
</dbReference>
<dbReference type="Gene3D" id="3.40.50.300">
    <property type="entry name" value="P-loop containing nucleotide triphosphate hydrolases"/>
    <property type="match status" value="1"/>
</dbReference>
<dbReference type="AlphaFoldDB" id="A0A380MVT1"/>
<keyword evidence="3" id="KW-1185">Reference proteome</keyword>
<evidence type="ECO:0000256" key="1">
    <source>
        <dbReference type="SAM" id="Coils"/>
    </source>
</evidence>